<dbReference type="Proteomes" id="UP000192783">
    <property type="component" value="Unassembled WGS sequence"/>
</dbReference>
<feature type="region of interest" description="Disordered" evidence="1">
    <location>
        <begin position="148"/>
        <end position="171"/>
    </location>
</feature>
<evidence type="ECO:0000313" key="2">
    <source>
        <dbReference type="EMBL" id="SMC22889.1"/>
    </source>
</evidence>
<feature type="region of interest" description="Disordered" evidence="1">
    <location>
        <begin position="30"/>
        <end position="61"/>
    </location>
</feature>
<reference evidence="2 3" key="1">
    <citation type="submission" date="2017-04" db="EMBL/GenBank/DDBJ databases">
        <authorList>
            <person name="Afonso C.L."/>
            <person name="Miller P.J."/>
            <person name="Scott M.A."/>
            <person name="Spackman E."/>
            <person name="Goraichik I."/>
            <person name="Dimitrov K.M."/>
            <person name="Suarez D.L."/>
            <person name="Swayne D.E."/>
        </authorList>
    </citation>
    <scope>NUCLEOTIDE SEQUENCE [LARGE SCALE GENOMIC DNA]</scope>
    <source>
        <strain evidence="2 3">DSM 13146</strain>
    </source>
</reference>
<gene>
    <name evidence="2" type="ORF">SAMN02746041_01585</name>
</gene>
<dbReference type="EMBL" id="FWXF01000007">
    <property type="protein sequence ID" value="SMC22889.1"/>
    <property type="molecule type" value="Genomic_DNA"/>
</dbReference>
<dbReference type="AlphaFoldDB" id="A0A1W1XG12"/>
<keyword evidence="3" id="KW-1185">Reference proteome</keyword>
<accession>A0A1W1XG12</accession>
<proteinExistence type="predicted"/>
<evidence type="ECO:0000313" key="3">
    <source>
        <dbReference type="Proteomes" id="UP000192783"/>
    </source>
</evidence>
<name>A0A1W1XG12_9BACT</name>
<dbReference type="STRING" id="1121390.SAMN02746041_01585"/>
<evidence type="ECO:0000256" key="1">
    <source>
        <dbReference type="SAM" id="MobiDB-lite"/>
    </source>
</evidence>
<protein>
    <submittedName>
        <fullName evidence="2">Uncharacterized protein</fullName>
    </submittedName>
</protein>
<sequence>MQKLPIRPRRSSMNLFEKLSFRPLHSSAFPHKTARSLEPPGSGEFFNRRATGSPDNRGSGRYSPPFQANHAVQAFPVLPGISGPEPASLPWVGFSCGSMPAWRNSRAIGSAARRWPFQPATPRSPISPVSRCRWRRSRCFTAFQFQSIDPVEGPGPSFRSEHEHKGQENPSGSRIVHFAVFFLADAATL</sequence>
<organism evidence="2 3">
    <name type="scientific">Desulfacinum hydrothermale DSM 13146</name>
    <dbReference type="NCBI Taxonomy" id="1121390"/>
    <lineage>
        <taxon>Bacteria</taxon>
        <taxon>Pseudomonadati</taxon>
        <taxon>Thermodesulfobacteriota</taxon>
        <taxon>Syntrophobacteria</taxon>
        <taxon>Syntrophobacterales</taxon>
        <taxon>Syntrophobacteraceae</taxon>
        <taxon>Desulfacinum</taxon>
    </lineage>
</organism>